<dbReference type="InterPro" id="IPR006162">
    <property type="entry name" value="Ppantetheine_attach_site"/>
</dbReference>
<dbReference type="SUPFAM" id="SSF47336">
    <property type="entry name" value="ACP-like"/>
    <property type="match status" value="1"/>
</dbReference>
<reference evidence="5 6" key="1">
    <citation type="submission" date="2018-06" db="EMBL/GenBank/DDBJ databases">
        <title>Draft Genome Sequence of a Novel Marine Bacterium Related to the Verrucomicrobia.</title>
        <authorList>
            <person name="Vosseberg J."/>
            <person name="Martijn J."/>
            <person name="Ettema T.J.G."/>
        </authorList>
    </citation>
    <scope>NUCLEOTIDE SEQUENCE [LARGE SCALE GENOMIC DNA]</scope>
    <source>
        <strain evidence="5">TARA_B100001123</strain>
    </source>
</reference>
<organism evidence="5 6">
    <name type="scientific">Candidatus Moanibacter tarae</name>
    <dbReference type="NCBI Taxonomy" id="2200854"/>
    <lineage>
        <taxon>Bacteria</taxon>
        <taxon>Pseudomonadati</taxon>
        <taxon>Verrucomicrobiota</taxon>
        <taxon>Opitutia</taxon>
        <taxon>Puniceicoccales</taxon>
        <taxon>Puniceicoccales incertae sedis</taxon>
        <taxon>Candidatus Moanibacter</taxon>
    </lineage>
</organism>
<protein>
    <submittedName>
        <fullName evidence="5">3-hydroxyacyl-[acyl-carrier-protein] dehydratase FabZ</fullName>
        <ecNumber evidence="5">4.2.1.59</ecNumber>
    </submittedName>
</protein>
<keyword evidence="3 5" id="KW-0456">Lyase</keyword>
<dbReference type="InterPro" id="IPR013114">
    <property type="entry name" value="FabA_FabZ"/>
</dbReference>
<evidence type="ECO:0000313" key="6">
    <source>
        <dbReference type="Proteomes" id="UP000247465"/>
    </source>
</evidence>
<proteinExistence type="predicted"/>
<dbReference type="Proteomes" id="UP000247465">
    <property type="component" value="Chromosome"/>
</dbReference>
<dbReference type="Gene3D" id="1.10.1200.10">
    <property type="entry name" value="ACP-like"/>
    <property type="match status" value="1"/>
</dbReference>
<evidence type="ECO:0000256" key="3">
    <source>
        <dbReference type="ARBA" id="ARBA00023239"/>
    </source>
</evidence>
<gene>
    <name evidence="5" type="primary">fabZ_2</name>
    <name evidence="5" type="ORF">DF168_02274</name>
</gene>
<dbReference type="PROSITE" id="PS50075">
    <property type="entry name" value="CARRIER"/>
    <property type="match status" value="1"/>
</dbReference>
<dbReference type="PANTHER" id="PTHR30272">
    <property type="entry name" value="3-HYDROXYACYL-[ACYL-CARRIER-PROTEIN] DEHYDRATASE"/>
    <property type="match status" value="1"/>
</dbReference>
<dbReference type="EMBL" id="CP029803">
    <property type="protein sequence ID" value="AWT61048.1"/>
    <property type="molecule type" value="Genomic_DNA"/>
</dbReference>
<dbReference type="EC" id="4.2.1.59" evidence="5"/>
<evidence type="ECO:0000256" key="2">
    <source>
        <dbReference type="ARBA" id="ARBA00022553"/>
    </source>
</evidence>
<dbReference type="InterPro" id="IPR036736">
    <property type="entry name" value="ACP-like_sf"/>
</dbReference>
<keyword evidence="2" id="KW-0597">Phosphoprotein</keyword>
<dbReference type="InterPro" id="IPR029069">
    <property type="entry name" value="HotDog_dom_sf"/>
</dbReference>
<dbReference type="SUPFAM" id="SSF54637">
    <property type="entry name" value="Thioesterase/thiol ester dehydrase-isomerase"/>
    <property type="match status" value="1"/>
</dbReference>
<keyword evidence="1" id="KW-0596">Phosphopantetheine</keyword>
<dbReference type="KEGG" id="mtar:DF168_02274"/>
<dbReference type="Pfam" id="PF07977">
    <property type="entry name" value="FabA"/>
    <property type="match status" value="1"/>
</dbReference>
<dbReference type="Pfam" id="PF00550">
    <property type="entry name" value="PP-binding"/>
    <property type="match status" value="1"/>
</dbReference>
<dbReference type="InterPro" id="IPR009081">
    <property type="entry name" value="PP-bd_ACP"/>
</dbReference>
<dbReference type="PROSITE" id="PS00012">
    <property type="entry name" value="PHOSPHOPANTETHEINE"/>
    <property type="match status" value="1"/>
</dbReference>
<evidence type="ECO:0000256" key="1">
    <source>
        <dbReference type="ARBA" id="ARBA00022450"/>
    </source>
</evidence>
<evidence type="ECO:0000313" key="5">
    <source>
        <dbReference type="EMBL" id="AWT61048.1"/>
    </source>
</evidence>
<name>A0A2Z4AIG0_9BACT</name>
<evidence type="ECO:0000259" key="4">
    <source>
        <dbReference type="PROSITE" id="PS50075"/>
    </source>
</evidence>
<sequence>MSTGQTDIFSAELEGQLRESLRRCSPETVEGAIAYRRDGDAKRVPAVVLGIIERFVEPEFRSRLKETWGEVRIVDDLGVDSLLMLEIVMLVEETLDVSIQNDELLELRTLDDVKTLIQCKIEGVPMPQRPRHMAVDQIAAIVPYKHPFLFLQEAVIREAAAEGRYEIKGDERFLEGHFRDNPVFPASLMIEALGQLAVLFLVSSEITEEKGPVNSNSILFVSCNGVRCHRVCRPGDVLVMDVKLLRVRRPLAVFKGAISVEGEKVAIIEDLSLSFSSEE</sequence>
<dbReference type="Gene3D" id="3.10.129.10">
    <property type="entry name" value="Hotdog Thioesterase"/>
    <property type="match status" value="1"/>
</dbReference>
<dbReference type="PANTHER" id="PTHR30272:SF1">
    <property type="entry name" value="3-HYDROXYACYL-[ACYL-CARRIER-PROTEIN] DEHYDRATASE"/>
    <property type="match status" value="1"/>
</dbReference>
<dbReference type="GO" id="GO:0019171">
    <property type="term" value="F:(3R)-hydroxyacyl-[acyl-carrier-protein] dehydratase activity"/>
    <property type="evidence" value="ECO:0007669"/>
    <property type="project" value="UniProtKB-EC"/>
</dbReference>
<accession>A0A2Z4AIG0</accession>
<feature type="domain" description="Carrier" evidence="4">
    <location>
        <begin position="46"/>
        <end position="121"/>
    </location>
</feature>
<dbReference type="AlphaFoldDB" id="A0A2Z4AIG0"/>